<dbReference type="AlphaFoldDB" id="A0A2T2YM92"/>
<organism evidence="1 2">
    <name type="scientific">Adhaeribacter arboris</name>
    <dbReference type="NCBI Taxonomy" id="2072846"/>
    <lineage>
        <taxon>Bacteria</taxon>
        <taxon>Pseudomonadati</taxon>
        <taxon>Bacteroidota</taxon>
        <taxon>Cytophagia</taxon>
        <taxon>Cytophagales</taxon>
        <taxon>Hymenobacteraceae</taxon>
        <taxon>Adhaeribacter</taxon>
    </lineage>
</organism>
<dbReference type="EMBL" id="PYFT01000001">
    <property type="protein sequence ID" value="PSR56630.1"/>
    <property type="molecule type" value="Genomic_DNA"/>
</dbReference>
<gene>
    <name evidence="1" type="ORF">AHMF7605_25615</name>
</gene>
<evidence type="ECO:0000313" key="2">
    <source>
        <dbReference type="Proteomes" id="UP000240357"/>
    </source>
</evidence>
<evidence type="ECO:0000313" key="1">
    <source>
        <dbReference type="EMBL" id="PSR56630.1"/>
    </source>
</evidence>
<dbReference type="Proteomes" id="UP000240357">
    <property type="component" value="Unassembled WGS sequence"/>
</dbReference>
<reference evidence="1 2" key="1">
    <citation type="submission" date="2018-03" db="EMBL/GenBank/DDBJ databases">
        <title>Adhaeribacter sp. HMF7605 Genome sequencing and assembly.</title>
        <authorList>
            <person name="Kang H."/>
            <person name="Kang J."/>
            <person name="Cha I."/>
            <person name="Kim H."/>
            <person name="Joh K."/>
        </authorList>
    </citation>
    <scope>NUCLEOTIDE SEQUENCE [LARGE SCALE GENOMIC DNA]</scope>
    <source>
        <strain evidence="1 2">HMF7605</strain>
    </source>
</reference>
<proteinExistence type="predicted"/>
<keyword evidence="2" id="KW-1185">Reference proteome</keyword>
<dbReference type="RefSeq" id="WP_106932808.1">
    <property type="nucleotide sequence ID" value="NZ_PYFT01000001.1"/>
</dbReference>
<name>A0A2T2YM92_9BACT</name>
<comment type="caution">
    <text evidence="1">The sequence shown here is derived from an EMBL/GenBank/DDBJ whole genome shotgun (WGS) entry which is preliminary data.</text>
</comment>
<sequence>MELLVSVALKLYDQVKAKFEKDIKQRASKLSNNKLPDTEEAIWNFPNNSQSLFRELIGDFEPLYLRNKAKYKTERRYKKSGEALLNFSRPDKLTAFLIYLDYQGEDLKDKLNAFLETVDSKERLFHHTHLNQSRPTIKAEKPREDVEFYLEQTAKLLSKRYTPRLLGKRFWLYFYGYDKFIYGNDELPNAAEDKWALVKVVFAFTDMSGFDLKVTLTNTGGIEHYNYIGKTDFLTSSEQVLVINCRTEPDLTRQLNIKLHIGTGNGDIVIGQYLNYETEGRIISGSLLLQKIPDDETDIQPKIHRVPNLPPGIKFYTEDFEGVDKNILQYLHDERLNYRRTSIKAGHTLRSLEKWLKEYEKIHRESI</sequence>
<protein>
    <submittedName>
        <fullName evidence="1">Uncharacterized protein</fullName>
    </submittedName>
</protein>
<accession>A0A2T2YM92</accession>